<dbReference type="AlphaFoldDB" id="A0A9N9XNL0"/>
<keyword evidence="4 5" id="KW-1015">Disulfide bond</keyword>
<dbReference type="PROSITE" id="PS51808">
    <property type="entry name" value="CHCH"/>
    <property type="match status" value="1"/>
</dbReference>
<keyword evidence="7" id="KW-1185">Reference proteome</keyword>
<dbReference type="InterPro" id="IPR027179">
    <property type="entry name" value="CMC4"/>
</dbReference>
<gene>
    <name evidence="6" type="ORF">PHYEVI_LOCUS2428</name>
</gene>
<dbReference type="GO" id="GO:0005758">
    <property type="term" value="C:mitochondrial intermembrane space"/>
    <property type="evidence" value="ECO:0007669"/>
    <property type="project" value="TreeGrafter"/>
</dbReference>
<evidence type="ECO:0000256" key="3">
    <source>
        <dbReference type="ARBA" id="ARBA00023128"/>
    </source>
</evidence>
<dbReference type="Pfam" id="PF08991">
    <property type="entry name" value="CMC4"/>
    <property type="match status" value="1"/>
</dbReference>
<dbReference type="PANTHER" id="PTHR15590">
    <property type="entry name" value="CX9C MOTIF-CONTAINING PROTEIN 4"/>
    <property type="match status" value="1"/>
</dbReference>
<dbReference type="EMBL" id="OU900104">
    <property type="protein sequence ID" value="CAG9855997.1"/>
    <property type="molecule type" value="Genomic_DNA"/>
</dbReference>
<evidence type="ECO:0000256" key="5">
    <source>
        <dbReference type="PIRSR" id="PIRSR627179-50"/>
    </source>
</evidence>
<evidence type="ECO:0000313" key="6">
    <source>
        <dbReference type="EMBL" id="CAG9855997.1"/>
    </source>
</evidence>
<accession>A0A9N9XNL0</accession>
<proteinExistence type="inferred from homology"/>
<protein>
    <recommendedName>
        <fullName evidence="8">Cx9C motif-containing protein 4</fullName>
    </recommendedName>
</protein>
<evidence type="ECO:0000256" key="1">
    <source>
        <dbReference type="ARBA" id="ARBA00004173"/>
    </source>
</evidence>
<dbReference type="SUPFAM" id="SSF47072">
    <property type="entry name" value="Cysteine alpha-hairpin motif"/>
    <property type="match status" value="1"/>
</dbReference>
<comment type="subcellular location">
    <subcellularLocation>
        <location evidence="1">Mitochondrion</location>
    </subcellularLocation>
</comment>
<name>A0A9N9XNL0_PHYSR</name>
<evidence type="ECO:0000256" key="4">
    <source>
        <dbReference type="ARBA" id="ARBA00023157"/>
    </source>
</evidence>
<evidence type="ECO:0008006" key="8">
    <source>
        <dbReference type="Google" id="ProtNLM"/>
    </source>
</evidence>
<dbReference type="OrthoDB" id="13601at2759"/>
<comment type="similarity">
    <text evidence="2">Belongs to the CMC4 family.</text>
</comment>
<organism evidence="6 7">
    <name type="scientific">Phyllotreta striolata</name>
    <name type="common">Striped flea beetle</name>
    <name type="synonym">Crioceris striolata</name>
    <dbReference type="NCBI Taxonomy" id="444603"/>
    <lineage>
        <taxon>Eukaryota</taxon>
        <taxon>Metazoa</taxon>
        <taxon>Ecdysozoa</taxon>
        <taxon>Arthropoda</taxon>
        <taxon>Hexapoda</taxon>
        <taxon>Insecta</taxon>
        <taxon>Pterygota</taxon>
        <taxon>Neoptera</taxon>
        <taxon>Endopterygota</taxon>
        <taxon>Coleoptera</taxon>
        <taxon>Polyphaga</taxon>
        <taxon>Cucujiformia</taxon>
        <taxon>Chrysomeloidea</taxon>
        <taxon>Chrysomelidae</taxon>
        <taxon>Galerucinae</taxon>
        <taxon>Alticini</taxon>
        <taxon>Phyllotreta</taxon>
    </lineage>
</organism>
<feature type="disulfide bond" evidence="5">
    <location>
        <begin position="39"/>
        <end position="49"/>
    </location>
</feature>
<evidence type="ECO:0000313" key="7">
    <source>
        <dbReference type="Proteomes" id="UP001153712"/>
    </source>
</evidence>
<dbReference type="PANTHER" id="PTHR15590:SF0">
    <property type="entry name" value="CX9C MOTIF-CONTAINING PROTEIN 4"/>
    <property type="match status" value="1"/>
</dbReference>
<evidence type="ECO:0000256" key="2">
    <source>
        <dbReference type="ARBA" id="ARBA00009858"/>
    </source>
</evidence>
<keyword evidence="3" id="KW-0496">Mitochondrion</keyword>
<dbReference type="Gene3D" id="1.10.287.1130">
    <property type="entry name" value="CytochromE C oxidase copper chaperone"/>
    <property type="match status" value="1"/>
</dbReference>
<feature type="disulfide bond" evidence="5">
    <location>
        <begin position="7"/>
        <end position="38"/>
    </location>
</feature>
<feature type="disulfide bond" evidence="5">
    <location>
        <begin position="17"/>
        <end position="28"/>
    </location>
</feature>
<dbReference type="InterPro" id="IPR009069">
    <property type="entry name" value="Cys_alpha_HP_mot_SF"/>
</dbReference>
<reference evidence="6" key="1">
    <citation type="submission" date="2022-01" db="EMBL/GenBank/DDBJ databases">
        <authorList>
            <person name="King R."/>
        </authorList>
    </citation>
    <scope>NUCLEOTIDE SEQUENCE</scope>
</reference>
<sequence length="67" mass="7896">MSGKDPCKPFACRIQVCLRENNFQESKCTSVINDMKECCRKWKNLSYVCQGMNLDTETDDQNERQRK</sequence>
<dbReference type="Proteomes" id="UP001153712">
    <property type="component" value="Chromosome 11"/>
</dbReference>